<dbReference type="PANTHER" id="PTHR47926">
    <property type="entry name" value="PENTATRICOPEPTIDE REPEAT-CONTAINING PROTEIN"/>
    <property type="match status" value="1"/>
</dbReference>
<evidence type="ECO:0000256" key="1">
    <source>
        <dbReference type="ARBA" id="ARBA00022737"/>
    </source>
</evidence>
<comment type="caution">
    <text evidence="2">The sequence shown here is derived from an EMBL/GenBank/DDBJ whole genome shotgun (WGS) entry which is preliminary data.</text>
</comment>
<name>A0A438KEG0_VITVI</name>
<dbReference type="InterPro" id="IPR046960">
    <property type="entry name" value="PPR_At4g14850-like_plant"/>
</dbReference>
<proteinExistence type="predicted"/>
<reference evidence="2 3" key="1">
    <citation type="journal article" date="2018" name="PLoS Genet.">
        <title>Population sequencing reveals clonal diversity and ancestral inbreeding in the grapevine cultivar Chardonnay.</title>
        <authorList>
            <person name="Roach M.J."/>
            <person name="Johnson D.L."/>
            <person name="Bohlmann J."/>
            <person name="van Vuuren H.J."/>
            <person name="Jones S.J."/>
            <person name="Pretorius I.S."/>
            <person name="Schmidt S.A."/>
            <person name="Borneman A.R."/>
        </authorList>
    </citation>
    <scope>NUCLEOTIDE SEQUENCE [LARGE SCALE GENOMIC DNA]</scope>
    <source>
        <strain evidence="3">cv. Chardonnay</strain>
        <tissue evidence="2">Leaf</tissue>
    </source>
</reference>
<dbReference type="Pfam" id="PF20431">
    <property type="entry name" value="E_motif"/>
    <property type="match status" value="1"/>
</dbReference>
<evidence type="ECO:0000313" key="3">
    <source>
        <dbReference type="Proteomes" id="UP000288805"/>
    </source>
</evidence>
<dbReference type="Proteomes" id="UP000288805">
    <property type="component" value="Unassembled WGS sequence"/>
</dbReference>
<accession>A0A438KEG0</accession>
<dbReference type="Pfam" id="PF01535">
    <property type="entry name" value="PPR"/>
    <property type="match status" value="3"/>
</dbReference>
<evidence type="ECO:0000313" key="2">
    <source>
        <dbReference type="EMBL" id="RVX19560.1"/>
    </source>
</evidence>
<organism evidence="2 3">
    <name type="scientific">Vitis vinifera</name>
    <name type="common">Grape</name>
    <dbReference type="NCBI Taxonomy" id="29760"/>
    <lineage>
        <taxon>Eukaryota</taxon>
        <taxon>Viridiplantae</taxon>
        <taxon>Streptophyta</taxon>
        <taxon>Embryophyta</taxon>
        <taxon>Tracheophyta</taxon>
        <taxon>Spermatophyta</taxon>
        <taxon>Magnoliopsida</taxon>
        <taxon>eudicotyledons</taxon>
        <taxon>Gunneridae</taxon>
        <taxon>Pentapetalae</taxon>
        <taxon>rosids</taxon>
        <taxon>Vitales</taxon>
        <taxon>Vitaceae</taxon>
        <taxon>Viteae</taxon>
        <taxon>Vitis</taxon>
    </lineage>
</organism>
<dbReference type="InterPro" id="IPR046848">
    <property type="entry name" value="E_motif"/>
</dbReference>
<protein>
    <submittedName>
        <fullName evidence="2">Pentatricopeptide repeat-containing protein</fullName>
    </submittedName>
</protein>
<dbReference type="NCBIfam" id="TIGR00756">
    <property type="entry name" value="PPR"/>
    <property type="match status" value="1"/>
</dbReference>
<gene>
    <name evidence="2" type="primary">PCMP-E78_2</name>
    <name evidence="2" type="ORF">CK203_005346</name>
</gene>
<dbReference type="FunFam" id="1.25.40.10:FF:002609">
    <property type="entry name" value="Uncharacterized protein"/>
    <property type="match status" value="1"/>
</dbReference>
<dbReference type="GO" id="GO:0009451">
    <property type="term" value="P:RNA modification"/>
    <property type="evidence" value="ECO:0007669"/>
    <property type="project" value="InterPro"/>
</dbReference>
<dbReference type="Gene3D" id="1.25.40.10">
    <property type="entry name" value="Tetratricopeptide repeat domain"/>
    <property type="match status" value="1"/>
</dbReference>
<dbReference type="AlphaFoldDB" id="A0A438KEG0"/>
<sequence>MVDVCNHHAETEYANLLFKRVADPNAFLYNAMIRAYKHNKVYVLAITVYKQMLGHSHACADAGLLNEGLKYFESMKRDDNIEPGVEHYGCLVNLLGLSGCLDQALELIKKMPMKPDSAIWGLLLSSCRSHGNLKIAAIAMEHLLELEPDTGNYVLLSNLYADLGKWDGVSRMRKLMSSKYMNKTPGCSSIEVDSMVQEFASGDDSKPFSKAIYRVLKLLVMHHRAEWMMISWKLWFMA</sequence>
<dbReference type="InterPro" id="IPR011990">
    <property type="entry name" value="TPR-like_helical_dom_sf"/>
</dbReference>
<dbReference type="GO" id="GO:0003723">
    <property type="term" value="F:RNA binding"/>
    <property type="evidence" value="ECO:0007669"/>
    <property type="project" value="InterPro"/>
</dbReference>
<keyword evidence="1" id="KW-0677">Repeat</keyword>
<dbReference type="InterPro" id="IPR002885">
    <property type="entry name" value="PPR_rpt"/>
</dbReference>
<dbReference type="EMBL" id="QGNW01000008">
    <property type="protein sequence ID" value="RVX19560.1"/>
    <property type="molecule type" value="Genomic_DNA"/>
</dbReference>